<dbReference type="GO" id="GO:0016787">
    <property type="term" value="F:hydrolase activity"/>
    <property type="evidence" value="ECO:0007669"/>
    <property type="project" value="UniProtKB-KW"/>
</dbReference>
<dbReference type="Gene3D" id="3.20.20.80">
    <property type="entry name" value="Glycosidases"/>
    <property type="match status" value="1"/>
</dbReference>
<dbReference type="InterPro" id="IPR052750">
    <property type="entry name" value="GH18_Chitinase"/>
</dbReference>
<evidence type="ECO:0000313" key="2">
    <source>
        <dbReference type="EMBL" id="MCS0597164.1"/>
    </source>
</evidence>
<dbReference type="RefSeq" id="WP_258828183.1">
    <property type="nucleotide sequence ID" value="NZ_JANUHA010000007.1"/>
</dbReference>
<comment type="caution">
    <text evidence="2">The sequence shown here is derived from an EMBL/GenBank/DDBJ whole genome shotgun (WGS) entry which is preliminary data.</text>
</comment>
<dbReference type="Proteomes" id="UP001206572">
    <property type="component" value="Unassembled WGS sequence"/>
</dbReference>
<feature type="signal peptide" evidence="1">
    <location>
        <begin position="1"/>
        <end position="18"/>
    </location>
</feature>
<accession>A0ABT2ALP0</accession>
<gene>
    <name evidence="2" type="ORF">NX780_12495</name>
</gene>
<evidence type="ECO:0000256" key="1">
    <source>
        <dbReference type="SAM" id="SignalP"/>
    </source>
</evidence>
<organism evidence="2 3">
    <name type="scientific">Massilia agri</name>
    <dbReference type="NCBI Taxonomy" id="1886785"/>
    <lineage>
        <taxon>Bacteria</taxon>
        <taxon>Pseudomonadati</taxon>
        <taxon>Pseudomonadota</taxon>
        <taxon>Betaproteobacteria</taxon>
        <taxon>Burkholderiales</taxon>
        <taxon>Oxalobacteraceae</taxon>
        <taxon>Telluria group</taxon>
        <taxon>Massilia</taxon>
    </lineage>
</organism>
<feature type="chain" id="PRO_5046231747" evidence="1">
    <location>
        <begin position="19"/>
        <end position="326"/>
    </location>
</feature>
<dbReference type="EMBL" id="JANUHA010000007">
    <property type="protein sequence ID" value="MCS0597164.1"/>
    <property type="molecule type" value="Genomic_DNA"/>
</dbReference>
<keyword evidence="3" id="KW-1185">Reference proteome</keyword>
<dbReference type="SUPFAM" id="SSF51445">
    <property type="entry name" value="(Trans)glycosidases"/>
    <property type="match status" value="1"/>
</dbReference>
<keyword evidence="1" id="KW-0732">Signal</keyword>
<proteinExistence type="predicted"/>
<protein>
    <submittedName>
        <fullName evidence="2">Glycosyl hydrolase</fullName>
    </submittedName>
</protein>
<dbReference type="PANTHER" id="PTHR42976:SF1">
    <property type="entry name" value="GH18 DOMAIN-CONTAINING PROTEIN-RELATED"/>
    <property type="match status" value="1"/>
</dbReference>
<dbReference type="InterPro" id="IPR017853">
    <property type="entry name" value="GH"/>
</dbReference>
<reference evidence="2 3" key="1">
    <citation type="submission" date="2022-08" db="EMBL/GenBank/DDBJ databases">
        <title>Reclassification of Massilia species as members of the genera Telluria, Duganella, Pseudoduganella, Mokoshia gen. nov. and Zemynaea gen. nov. using orthogonal and non-orthogonal genome-based approaches.</title>
        <authorList>
            <person name="Bowman J.P."/>
        </authorList>
    </citation>
    <scope>NUCLEOTIDE SEQUENCE [LARGE SCALE GENOMIC DNA]</scope>
    <source>
        <strain evidence="2 3">JCM 31661</strain>
    </source>
</reference>
<dbReference type="PANTHER" id="PTHR42976">
    <property type="entry name" value="BIFUNCTIONAL CHITINASE/LYSOZYME-RELATED"/>
    <property type="match status" value="1"/>
</dbReference>
<keyword evidence="2" id="KW-0378">Hydrolase</keyword>
<name>A0ABT2ALP0_9BURK</name>
<evidence type="ECO:0000313" key="3">
    <source>
        <dbReference type="Proteomes" id="UP001206572"/>
    </source>
</evidence>
<sequence length="326" mass="35111">MKLKAVCILLALATSVQAAPLMRGPYKHVPQHLGEDLVLAAAHGGVRAPYVNDGKAMYGNATVSLAFATGECGKETWGRPDADALMRANVPAFVKAGVPYVISTGGAEGIFTCTTRAGMDRFVARYMSPMLAGFDFDIETGQTEKQVASLLKQVRYAQQKHPKLRYSFTIATVAASDGSRRSLNETGQMVLRQLRKSGIEDYVINLMVMNHDTGKPANCVVGDSGKCDMGRSAIQAVRNVNERYKVPLSQLAITAMIGENDRPDNQTTIEDARVMTEAAERMGLAGLHYWSLDRDTPCTEPVTAASPVCSGLDVAAGEYARAFGLK</sequence>